<reference evidence="2 3" key="1">
    <citation type="submission" date="2017-10" db="EMBL/GenBank/DDBJ databases">
        <title>Extensive intraspecific genome diversity in a model arbuscular mycorrhizal fungus.</title>
        <authorList>
            <person name="Chen E.C.H."/>
            <person name="Morin E."/>
            <person name="Baudet D."/>
            <person name="Noel J."/>
            <person name="Ndikumana S."/>
            <person name="Charron P."/>
            <person name="St-Onge C."/>
            <person name="Giorgi J."/>
            <person name="Grigoriev I.V."/>
            <person name="Roux C."/>
            <person name="Martin F.M."/>
            <person name="Corradi N."/>
        </authorList>
    </citation>
    <scope>NUCLEOTIDE SEQUENCE [LARGE SCALE GENOMIC DNA]</scope>
    <source>
        <strain evidence="2 3">A1</strain>
    </source>
</reference>
<dbReference type="VEuPathDB" id="FungiDB:RhiirA1_456055"/>
<evidence type="ECO:0000313" key="3">
    <source>
        <dbReference type="Proteomes" id="UP000232688"/>
    </source>
</evidence>
<dbReference type="OrthoDB" id="2474793at2759"/>
<proteinExistence type="predicted"/>
<reference evidence="2 3" key="2">
    <citation type="submission" date="2017-10" db="EMBL/GenBank/DDBJ databases">
        <title>Genome analyses suggest a sexual origin of heterokaryosis in a supposedly ancient asexual fungus.</title>
        <authorList>
            <person name="Corradi N."/>
            <person name="Sedzielewska K."/>
            <person name="Noel J."/>
            <person name="Charron P."/>
            <person name="Farinelli L."/>
            <person name="Marton T."/>
            <person name="Kruger M."/>
            <person name="Pelin A."/>
            <person name="Brachmann A."/>
            <person name="Corradi N."/>
        </authorList>
    </citation>
    <scope>NUCLEOTIDE SEQUENCE [LARGE SCALE GENOMIC DNA]</scope>
    <source>
        <strain evidence="2 3">A1</strain>
    </source>
</reference>
<sequence length="152" mass="17774">MDNYIEHELFMKNPPSQLTPEGLVKLNNAYKEELKRIKEIYHQEKTLEGNNENTPCSTSQLSNKNLQQFSLKNSNGQSNTSNIENPVSKRQRVITTDKEKEILNPLLLKNTMPTKEKINNILKNLLSAWDNQRVKRYYNNNKITKKKLNDNN</sequence>
<comment type="caution">
    <text evidence="2">The sequence shown here is derived from an EMBL/GenBank/DDBJ whole genome shotgun (WGS) entry which is preliminary data.</text>
</comment>
<accession>A0A2I1F464</accession>
<protein>
    <submittedName>
        <fullName evidence="2">Uncharacterized protein</fullName>
    </submittedName>
</protein>
<feature type="region of interest" description="Disordered" evidence="1">
    <location>
        <begin position="71"/>
        <end position="90"/>
    </location>
</feature>
<organism evidence="2 3">
    <name type="scientific">Rhizophagus irregularis</name>
    <dbReference type="NCBI Taxonomy" id="588596"/>
    <lineage>
        <taxon>Eukaryota</taxon>
        <taxon>Fungi</taxon>
        <taxon>Fungi incertae sedis</taxon>
        <taxon>Mucoromycota</taxon>
        <taxon>Glomeromycotina</taxon>
        <taxon>Glomeromycetes</taxon>
        <taxon>Glomerales</taxon>
        <taxon>Glomeraceae</taxon>
        <taxon>Rhizophagus</taxon>
    </lineage>
</organism>
<gene>
    <name evidence="2" type="ORF">RhiirA1_456055</name>
</gene>
<evidence type="ECO:0000256" key="1">
    <source>
        <dbReference type="SAM" id="MobiDB-lite"/>
    </source>
</evidence>
<dbReference type="AlphaFoldDB" id="A0A2I1F464"/>
<dbReference type="VEuPathDB" id="FungiDB:FUN_006567"/>
<name>A0A2I1F464_9GLOM</name>
<dbReference type="Proteomes" id="UP000232688">
    <property type="component" value="Unassembled WGS sequence"/>
</dbReference>
<feature type="compositionally biased region" description="Polar residues" evidence="1">
    <location>
        <begin position="71"/>
        <end position="85"/>
    </location>
</feature>
<dbReference type="EMBL" id="LLXH01000281">
    <property type="protein sequence ID" value="PKC69369.1"/>
    <property type="molecule type" value="Genomic_DNA"/>
</dbReference>
<evidence type="ECO:0000313" key="2">
    <source>
        <dbReference type="EMBL" id="PKC69369.1"/>
    </source>
</evidence>